<dbReference type="HOGENOM" id="CLU_2322019_0_0_1"/>
<name>F2PZE2_TRIEC</name>
<dbReference type="VEuPathDB" id="FungiDB:TEQG_06333"/>
<dbReference type="AlphaFoldDB" id="F2PZE2"/>
<gene>
    <name evidence="2" type="ORF">TEQG_06333</name>
</gene>
<keyword evidence="3" id="KW-1185">Reference proteome</keyword>
<accession>F2PZE2</accession>
<feature type="compositionally biased region" description="Basic and acidic residues" evidence="1">
    <location>
        <begin position="12"/>
        <end position="21"/>
    </location>
</feature>
<feature type="region of interest" description="Disordered" evidence="1">
    <location>
        <begin position="1"/>
        <end position="36"/>
    </location>
</feature>
<organism evidence="2 3">
    <name type="scientific">Trichophyton equinum (strain ATCC MYA-4606 / CBS 127.97)</name>
    <name type="common">Horse ringworm fungus</name>
    <dbReference type="NCBI Taxonomy" id="559882"/>
    <lineage>
        <taxon>Eukaryota</taxon>
        <taxon>Fungi</taxon>
        <taxon>Dikarya</taxon>
        <taxon>Ascomycota</taxon>
        <taxon>Pezizomycotina</taxon>
        <taxon>Eurotiomycetes</taxon>
        <taxon>Eurotiomycetidae</taxon>
        <taxon>Onygenales</taxon>
        <taxon>Arthrodermataceae</taxon>
        <taxon>Trichophyton</taxon>
    </lineage>
</organism>
<evidence type="ECO:0000313" key="2">
    <source>
        <dbReference type="EMBL" id="EGE07260.1"/>
    </source>
</evidence>
<evidence type="ECO:0000313" key="3">
    <source>
        <dbReference type="Proteomes" id="UP000009169"/>
    </source>
</evidence>
<feature type="region of interest" description="Disordered" evidence="1">
    <location>
        <begin position="52"/>
        <end position="81"/>
    </location>
</feature>
<dbReference type="Proteomes" id="UP000009169">
    <property type="component" value="Unassembled WGS sequence"/>
</dbReference>
<protein>
    <submittedName>
        <fullName evidence="2">Uncharacterized protein</fullName>
    </submittedName>
</protein>
<dbReference type="EMBL" id="DS995757">
    <property type="protein sequence ID" value="EGE07260.1"/>
    <property type="molecule type" value="Genomic_DNA"/>
</dbReference>
<proteinExistence type="predicted"/>
<sequence>MPHDSVVSLIDIRPRDPRDLSNKSTSSSGGDGFRRFTWRRRNIAERDLDLARRRLPGDGEPDRPGSVIDQRDRGRPSFDKHSMCTIGVPEAHQGQAVFF</sequence>
<evidence type="ECO:0000256" key="1">
    <source>
        <dbReference type="SAM" id="MobiDB-lite"/>
    </source>
</evidence>
<reference evidence="3" key="1">
    <citation type="journal article" date="2012" name="MBio">
        <title>Comparative genome analysis of Trichophyton rubrum and related dermatophytes reveals candidate genes involved in infection.</title>
        <authorList>
            <person name="Martinez D.A."/>
            <person name="Oliver B.G."/>
            <person name="Graeser Y."/>
            <person name="Goldberg J.M."/>
            <person name="Li W."/>
            <person name="Martinez-Rossi N.M."/>
            <person name="Monod M."/>
            <person name="Shelest E."/>
            <person name="Barton R.C."/>
            <person name="Birch E."/>
            <person name="Brakhage A.A."/>
            <person name="Chen Z."/>
            <person name="Gurr S.J."/>
            <person name="Heiman D."/>
            <person name="Heitman J."/>
            <person name="Kosti I."/>
            <person name="Rossi A."/>
            <person name="Saif S."/>
            <person name="Samalova M."/>
            <person name="Saunders C.W."/>
            <person name="Shea T."/>
            <person name="Summerbell R.C."/>
            <person name="Xu J."/>
            <person name="Young S."/>
            <person name="Zeng Q."/>
            <person name="Birren B.W."/>
            <person name="Cuomo C.A."/>
            <person name="White T.C."/>
        </authorList>
    </citation>
    <scope>NUCLEOTIDE SEQUENCE [LARGE SCALE GENOMIC DNA]</scope>
    <source>
        <strain evidence="3">ATCC MYA-4606 / CBS 127.97</strain>
    </source>
</reference>